<evidence type="ECO:0000313" key="1">
    <source>
        <dbReference type="EMBL" id="MFB9464232.1"/>
    </source>
</evidence>
<proteinExistence type="predicted"/>
<comment type="caution">
    <text evidence="1">The sequence shown here is derived from an EMBL/GenBank/DDBJ whole genome shotgun (WGS) entry which is preliminary data.</text>
</comment>
<accession>A0ABV5N1Q4</accession>
<name>A0ABV5N1Q4_9ACTN</name>
<keyword evidence="2" id="KW-1185">Reference proteome</keyword>
<reference evidence="1 2" key="1">
    <citation type="submission" date="2024-09" db="EMBL/GenBank/DDBJ databases">
        <authorList>
            <person name="Sun Q."/>
            <person name="Mori K."/>
        </authorList>
    </citation>
    <scope>NUCLEOTIDE SEQUENCE [LARGE SCALE GENOMIC DNA]</scope>
    <source>
        <strain evidence="1 2">JCM 6917</strain>
    </source>
</reference>
<dbReference type="EMBL" id="JBHMCY010000028">
    <property type="protein sequence ID" value="MFB9464232.1"/>
    <property type="molecule type" value="Genomic_DNA"/>
</dbReference>
<organism evidence="1 2">
    <name type="scientific">Streptomyces cinereospinus</name>
    <dbReference type="NCBI Taxonomy" id="285561"/>
    <lineage>
        <taxon>Bacteria</taxon>
        <taxon>Bacillati</taxon>
        <taxon>Actinomycetota</taxon>
        <taxon>Actinomycetes</taxon>
        <taxon>Kitasatosporales</taxon>
        <taxon>Streptomycetaceae</taxon>
        <taxon>Streptomyces</taxon>
    </lineage>
</organism>
<evidence type="ECO:0000313" key="2">
    <source>
        <dbReference type="Proteomes" id="UP001589709"/>
    </source>
</evidence>
<dbReference type="RefSeq" id="WP_381346763.1">
    <property type="nucleotide sequence ID" value="NZ_JBHMCY010000028.1"/>
</dbReference>
<sequence length="148" mass="15850">MALAAGQELRDQLAGQWLDNVLDPDSWHDIFGGDVELLGDPCARADQLAALNGAHVQGCLAEGLLGYRVEVETDEPVGDTIVPGTEGRFATASAVAVVEPRCTFDPPGEDAGDDVLPTLDCEEQWELDPDNLDVLPEPEDLFDVHLAD</sequence>
<gene>
    <name evidence="1" type="ORF">ACFF45_16345</name>
</gene>
<dbReference type="Proteomes" id="UP001589709">
    <property type="component" value="Unassembled WGS sequence"/>
</dbReference>
<protein>
    <submittedName>
        <fullName evidence="1">Uncharacterized protein</fullName>
    </submittedName>
</protein>